<dbReference type="OrthoDB" id="3641738at2759"/>
<dbReference type="HOGENOM" id="CLU_1190332_0_0_1"/>
<dbReference type="KEGG" id="pfj:MYCFIDRAFT_178720"/>
<reference evidence="2 3" key="1">
    <citation type="journal article" date="2012" name="PLoS Pathog.">
        <title>Diverse lifestyles and strategies of plant pathogenesis encoded in the genomes of eighteen Dothideomycetes fungi.</title>
        <authorList>
            <person name="Ohm R.A."/>
            <person name="Feau N."/>
            <person name="Henrissat B."/>
            <person name="Schoch C.L."/>
            <person name="Horwitz B.A."/>
            <person name="Barry K.W."/>
            <person name="Condon B.J."/>
            <person name="Copeland A.C."/>
            <person name="Dhillon B."/>
            <person name="Glaser F."/>
            <person name="Hesse C.N."/>
            <person name="Kosti I."/>
            <person name="LaButti K."/>
            <person name="Lindquist E.A."/>
            <person name="Lucas S."/>
            <person name="Salamov A.A."/>
            <person name="Bradshaw R.E."/>
            <person name="Ciuffetti L."/>
            <person name="Hamelin R.C."/>
            <person name="Kema G.H.J."/>
            <person name="Lawrence C."/>
            <person name="Scott J.A."/>
            <person name="Spatafora J.W."/>
            <person name="Turgeon B.G."/>
            <person name="de Wit P.J.G.M."/>
            <person name="Zhong S."/>
            <person name="Goodwin S.B."/>
            <person name="Grigoriev I.V."/>
        </authorList>
    </citation>
    <scope>NUCLEOTIDE SEQUENCE [LARGE SCALE GENOMIC DNA]</scope>
    <source>
        <strain evidence="2 3">CIRAD86</strain>
    </source>
</reference>
<feature type="region of interest" description="Disordered" evidence="1">
    <location>
        <begin position="110"/>
        <end position="150"/>
    </location>
</feature>
<evidence type="ECO:0000313" key="3">
    <source>
        <dbReference type="Proteomes" id="UP000016932"/>
    </source>
</evidence>
<keyword evidence="3" id="KW-1185">Reference proteome</keyword>
<dbReference type="AlphaFoldDB" id="M2ZHI4"/>
<dbReference type="VEuPathDB" id="FungiDB:MYCFIDRAFT_178720"/>
<evidence type="ECO:0000313" key="2">
    <source>
        <dbReference type="EMBL" id="EME78599.1"/>
    </source>
</evidence>
<feature type="region of interest" description="Disordered" evidence="1">
    <location>
        <begin position="77"/>
        <end position="96"/>
    </location>
</feature>
<proteinExistence type="predicted"/>
<accession>M2ZHI4</accession>
<dbReference type="RefSeq" id="XP_007930943.1">
    <property type="nucleotide sequence ID" value="XM_007932752.1"/>
</dbReference>
<sequence>MRDEDTDYPSLVVYKSCISRKPCQSEGVIPSPHHTQHLTKSPDNLKDWFAIAHKRIKTSPIPHLRLATSFFATMSSPSYSSGSSTSSTTSAHQARHQTLLSLAQSESKVTDADLAVPSSEPPQYQRPVQMARSGEKASFDEKEIDDDDDDDASSIISMKEFIKRAEKANVSRRQAVAMKFRHWSAEGKATWKRIEPYYRDFQYWLGAWEEISGCGLRSDGNWISSQGCIALFQ</sequence>
<dbReference type="EMBL" id="KB446563">
    <property type="protein sequence ID" value="EME78599.1"/>
    <property type="molecule type" value="Genomic_DNA"/>
</dbReference>
<evidence type="ECO:0000256" key="1">
    <source>
        <dbReference type="SAM" id="MobiDB-lite"/>
    </source>
</evidence>
<dbReference type="Proteomes" id="UP000016932">
    <property type="component" value="Unassembled WGS sequence"/>
</dbReference>
<name>M2ZHI4_PSEFD</name>
<gene>
    <name evidence="2" type="ORF">MYCFIDRAFT_178720</name>
</gene>
<feature type="compositionally biased region" description="Low complexity" evidence="1">
    <location>
        <begin position="77"/>
        <end position="90"/>
    </location>
</feature>
<organism evidence="2 3">
    <name type="scientific">Pseudocercospora fijiensis (strain CIRAD86)</name>
    <name type="common">Black leaf streak disease fungus</name>
    <name type="synonym">Mycosphaerella fijiensis</name>
    <dbReference type="NCBI Taxonomy" id="383855"/>
    <lineage>
        <taxon>Eukaryota</taxon>
        <taxon>Fungi</taxon>
        <taxon>Dikarya</taxon>
        <taxon>Ascomycota</taxon>
        <taxon>Pezizomycotina</taxon>
        <taxon>Dothideomycetes</taxon>
        <taxon>Dothideomycetidae</taxon>
        <taxon>Mycosphaerellales</taxon>
        <taxon>Mycosphaerellaceae</taxon>
        <taxon>Pseudocercospora</taxon>
    </lineage>
</organism>
<dbReference type="GeneID" id="19333983"/>
<protein>
    <submittedName>
        <fullName evidence="2">Uncharacterized protein</fullName>
    </submittedName>
</protein>